<comment type="caution">
    <text evidence="2">The sequence shown here is derived from an EMBL/GenBank/DDBJ whole genome shotgun (WGS) entry which is preliminary data.</text>
</comment>
<dbReference type="SUPFAM" id="SSF54665">
    <property type="entry name" value="CO dehydrogenase molybdoprotein N-domain-like"/>
    <property type="match status" value="1"/>
</dbReference>
<gene>
    <name evidence="2" type="primary">xdhB</name>
    <name evidence="2" type="ORF">ACFOOQ_12225</name>
</gene>
<dbReference type="InterPro" id="IPR008274">
    <property type="entry name" value="AldOxase/xan_DH_MoCoBD1"/>
</dbReference>
<protein>
    <submittedName>
        <fullName evidence="2">Xanthine dehydrogenase molybdopterin binding subunit</fullName>
        <ecNumber evidence="2">1.17.1.4</ecNumber>
    </submittedName>
</protein>
<name>A0ABV7VGL5_9PROT</name>
<dbReference type="RefSeq" id="WP_379726698.1">
    <property type="nucleotide sequence ID" value="NZ_JBHRYJ010000002.1"/>
</dbReference>
<evidence type="ECO:0000259" key="1">
    <source>
        <dbReference type="SMART" id="SM01008"/>
    </source>
</evidence>
<dbReference type="Pfam" id="PF20256">
    <property type="entry name" value="MoCoBD_2"/>
    <property type="match status" value="1"/>
</dbReference>
<sequence>MTALPHTSSVHKPLPHDSAAKHVAGTARYIDDLPEPEGLLHAALHLADRAHAKILKIDTTRARALAGVRDVITVADVPGNPDIAAVVGPEPVLAQGTVEFHGQPVAAVLADTLQIARRAARLIAVDYEDLPAILDLADAVEQNSLLLPPLGLKRGDAAAAISQAPHRLRGELHLGGQDHFYLEGQVSLAEPREDGDMMVRCSTQHPSEVQKMVARVLDRPLNAVTVECRRMGGGFGGKETQAAQFACIAAVFVARNSRPVKLRLDRDEDMIATGKRHDFLSRYDVGFDDDGRIFGYEVTLAGRGGWTADLTGAVVDRAVFHADSSYWLSNVTITGLCCKTHTVSNTAFRGFGGPQGMATTEYVIDEIARHLGRDPLEIRLVNLYGKAERNVTPYFQTIRDNILPELLDELLASSDYKRRREEIAAFNAGSPHLKKGLALTPVKFGISFTTSFLNQAGALVLVYEDGTVQLNHGGTEMGQGLYVKVAQVVAETLGIGLDAIRITATRTDKVPNTSATAASAGADLNGKAAENAALTIRGRLAAVAAEAFGVPADKVAFRDGNVSGGGKALPFADLVHKAYLARVPLWASGFYATPDIHFDRAAGRGNPFYYFAYGVAATEVLVDCLTGEYRFTRADLLHDCGSSLNPAIDLGQVEGAYLQGLGWLTTEELWWDDKGRLRTHAPSTYKIPTARDLPGDFRVKLVAGRANPAATVFRSKAVGEPPFMLAISAWLALKDAVAAAAGITAVHLDAPATPERVLLAIAAAKQKVGK</sequence>
<dbReference type="Proteomes" id="UP001595711">
    <property type="component" value="Unassembled WGS sequence"/>
</dbReference>
<dbReference type="Gene3D" id="3.90.1170.50">
    <property type="entry name" value="Aldehyde oxidase/xanthine dehydrogenase, a/b hammerhead"/>
    <property type="match status" value="1"/>
</dbReference>
<dbReference type="NCBIfam" id="TIGR02965">
    <property type="entry name" value="xanthine_xdhB"/>
    <property type="match status" value="1"/>
</dbReference>
<dbReference type="PANTHER" id="PTHR45444:SF3">
    <property type="entry name" value="XANTHINE DEHYDROGENASE"/>
    <property type="match status" value="1"/>
</dbReference>
<keyword evidence="2" id="KW-0560">Oxidoreductase</keyword>
<keyword evidence="3" id="KW-1185">Reference proteome</keyword>
<dbReference type="GO" id="GO:0004854">
    <property type="term" value="F:xanthine dehydrogenase activity"/>
    <property type="evidence" value="ECO:0007669"/>
    <property type="project" value="UniProtKB-EC"/>
</dbReference>
<dbReference type="InterPro" id="IPR014309">
    <property type="entry name" value="Xanthine_DH_Mopterin-bd_su"/>
</dbReference>
<dbReference type="PANTHER" id="PTHR45444">
    <property type="entry name" value="XANTHINE DEHYDROGENASE"/>
    <property type="match status" value="1"/>
</dbReference>
<dbReference type="SMART" id="SM01008">
    <property type="entry name" value="Ald_Xan_dh_C"/>
    <property type="match status" value="1"/>
</dbReference>
<dbReference type="EMBL" id="JBHRYJ010000002">
    <property type="protein sequence ID" value="MFC3676315.1"/>
    <property type="molecule type" value="Genomic_DNA"/>
</dbReference>
<dbReference type="Pfam" id="PF02738">
    <property type="entry name" value="MoCoBD_1"/>
    <property type="match status" value="1"/>
</dbReference>
<organism evidence="2 3">
    <name type="scientific">Ferrovibrio xuzhouensis</name>
    <dbReference type="NCBI Taxonomy" id="1576914"/>
    <lineage>
        <taxon>Bacteria</taxon>
        <taxon>Pseudomonadati</taxon>
        <taxon>Pseudomonadota</taxon>
        <taxon>Alphaproteobacteria</taxon>
        <taxon>Rhodospirillales</taxon>
        <taxon>Rhodospirillaceae</taxon>
        <taxon>Ferrovibrio</taxon>
    </lineage>
</organism>
<dbReference type="InterPro" id="IPR036856">
    <property type="entry name" value="Ald_Oxase/Xan_DH_a/b_sf"/>
</dbReference>
<evidence type="ECO:0000313" key="3">
    <source>
        <dbReference type="Proteomes" id="UP001595711"/>
    </source>
</evidence>
<dbReference type="InterPro" id="IPR046867">
    <property type="entry name" value="AldOxase/xan_DH_MoCoBD2"/>
</dbReference>
<dbReference type="Gene3D" id="3.30.365.10">
    <property type="entry name" value="Aldehyde oxidase/xanthine dehydrogenase, molybdopterin binding domain"/>
    <property type="match status" value="4"/>
</dbReference>
<evidence type="ECO:0000313" key="2">
    <source>
        <dbReference type="EMBL" id="MFC3676315.1"/>
    </source>
</evidence>
<reference evidence="3" key="1">
    <citation type="journal article" date="2019" name="Int. J. Syst. Evol. Microbiol.">
        <title>The Global Catalogue of Microorganisms (GCM) 10K type strain sequencing project: providing services to taxonomists for standard genome sequencing and annotation.</title>
        <authorList>
            <consortium name="The Broad Institute Genomics Platform"/>
            <consortium name="The Broad Institute Genome Sequencing Center for Infectious Disease"/>
            <person name="Wu L."/>
            <person name="Ma J."/>
        </authorList>
    </citation>
    <scope>NUCLEOTIDE SEQUENCE [LARGE SCALE GENOMIC DNA]</scope>
    <source>
        <strain evidence="3">KCTC 42182</strain>
    </source>
</reference>
<dbReference type="SUPFAM" id="SSF56003">
    <property type="entry name" value="Molybdenum cofactor-binding domain"/>
    <property type="match status" value="1"/>
</dbReference>
<dbReference type="InterPro" id="IPR037165">
    <property type="entry name" value="AldOxase/xan_DH_Mopterin-bd_sf"/>
</dbReference>
<dbReference type="InterPro" id="IPR016208">
    <property type="entry name" value="Ald_Oxase/xanthine_DH-like"/>
</dbReference>
<dbReference type="Pfam" id="PF01315">
    <property type="entry name" value="Ald_Xan_dh_C"/>
    <property type="match status" value="1"/>
</dbReference>
<accession>A0ABV7VGL5</accession>
<proteinExistence type="predicted"/>
<dbReference type="InterPro" id="IPR000674">
    <property type="entry name" value="Ald_Oxase/Xan_DH_a/b"/>
</dbReference>
<feature type="domain" description="Aldehyde oxidase/xanthine dehydrogenase a/b hammerhead" evidence="1">
    <location>
        <begin position="24"/>
        <end position="131"/>
    </location>
</feature>
<dbReference type="EC" id="1.17.1.4" evidence="2"/>